<organism evidence="2 3">
    <name type="scientific">Aspergillus lentulus</name>
    <dbReference type="NCBI Taxonomy" id="293939"/>
    <lineage>
        <taxon>Eukaryota</taxon>
        <taxon>Fungi</taxon>
        <taxon>Dikarya</taxon>
        <taxon>Ascomycota</taxon>
        <taxon>Pezizomycotina</taxon>
        <taxon>Eurotiomycetes</taxon>
        <taxon>Eurotiomycetidae</taxon>
        <taxon>Eurotiales</taxon>
        <taxon>Aspergillaceae</taxon>
        <taxon>Aspergillus</taxon>
        <taxon>Aspergillus subgen. Fumigati</taxon>
    </lineage>
</organism>
<dbReference type="InterPro" id="IPR052523">
    <property type="entry name" value="Trichothecene_AcTrans"/>
</dbReference>
<dbReference type="CDD" id="cd04301">
    <property type="entry name" value="NAT_SF"/>
    <property type="match status" value="1"/>
</dbReference>
<comment type="caution">
    <text evidence="2">The sequence shown here is derived from an EMBL/GenBank/DDBJ whole genome shotgun (WGS) entry which is preliminary data.</text>
</comment>
<dbReference type="Proteomes" id="UP000051487">
    <property type="component" value="Unassembled WGS sequence"/>
</dbReference>
<accession>A0AAN4PDI0</accession>
<name>A0AAN4PDI0_ASPLE</name>
<dbReference type="Gene3D" id="3.40.630.30">
    <property type="match status" value="1"/>
</dbReference>
<dbReference type="EMBL" id="BCLY01000004">
    <property type="protein sequence ID" value="GAQ04113.1"/>
    <property type="molecule type" value="Genomic_DNA"/>
</dbReference>
<evidence type="ECO:0000313" key="3">
    <source>
        <dbReference type="Proteomes" id="UP000051487"/>
    </source>
</evidence>
<evidence type="ECO:0000313" key="2">
    <source>
        <dbReference type="EMBL" id="GAQ04113.1"/>
    </source>
</evidence>
<dbReference type="PANTHER" id="PTHR42791:SF5">
    <property type="entry name" value="HYPOTHETICAL ACETYLTRANSFERASE (EUROFUNG)"/>
    <property type="match status" value="1"/>
</dbReference>
<sequence>MQISTKKMRFQLSEVHHEADEFEELVACEVASFEHPQQSIFRFFYPIFGHESPAEKQTAFRSLVELQRQWSRDDPDIVWIKAVDTQNNNKIVGGLLMKVHKKNPTPQKDNYGHQSAFWYPAGSQRKYIDECLRIFTGPHEEFMQRPHVYLFIGFVLPEYRQQGVADMLLADACRRADELGLEAWLESVVAMGVPIYMRHGFIPFRKHAVEPRVERPDDEWKDMEEKMQPLRFWPMWRPPHGKFVPGETKLPWNEFMSGMLSRL</sequence>
<dbReference type="Pfam" id="PF00583">
    <property type="entry name" value="Acetyltransf_1"/>
    <property type="match status" value="1"/>
</dbReference>
<feature type="domain" description="N-acetyltransferase" evidence="1">
    <location>
        <begin position="58"/>
        <end position="201"/>
    </location>
</feature>
<proteinExistence type="predicted"/>
<evidence type="ECO:0000259" key="1">
    <source>
        <dbReference type="Pfam" id="PF00583"/>
    </source>
</evidence>
<dbReference type="GO" id="GO:0016747">
    <property type="term" value="F:acyltransferase activity, transferring groups other than amino-acyl groups"/>
    <property type="evidence" value="ECO:0007669"/>
    <property type="project" value="InterPro"/>
</dbReference>
<reference evidence="2 3" key="1">
    <citation type="submission" date="2015-11" db="EMBL/GenBank/DDBJ databases">
        <title>Aspergillus lentulus strain IFM 54703T.</title>
        <authorList>
            <person name="Kusuya Y."/>
            <person name="Sakai K."/>
            <person name="Kamei K."/>
            <person name="Takahashi H."/>
            <person name="Yaguchi T."/>
        </authorList>
    </citation>
    <scope>NUCLEOTIDE SEQUENCE [LARGE SCALE GENOMIC DNA]</scope>
    <source>
        <strain evidence="2 3">IFM 54703</strain>
    </source>
</reference>
<dbReference type="InterPro" id="IPR016181">
    <property type="entry name" value="Acyl_CoA_acyltransferase"/>
</dbReference>
<dbReference type="PANTHER" id="PTHR42791">
    <property type="entry name" value="GNAT FAMILY ACETYLTRANSFERASE"/>
    <property type="match status" value="1"/>
</dbReference>
<dbReference type="AlphaFoldDB" id="A0AAN4PDI0"/>
<dbReference type="InterPro" id="IPR000182">
    <property type="entry name" value="GNAT_dom"/>
</dbReference>
<gene>
    <name evidence="2" type="ORF">ALT_1434</name>
</gene>
<protein>
    <recommendedName>
        <fullName evidence="1">N-acetyltransferase domain-containing protein</fullName>
    </recommendedName>
</protein>
<dbReference type="SUPFAM" id="SSF55729">
    <property type="entry name" value="Acyl-CoA N-acyltransferases (Nat)"/>
    <property type="match status" value="1"/>
</dbReference>